<organism evidence="1 2">
    <name type="scientific">Paenibacillus tianjinensis</name>
    <dbReference type="NCBI Taxonomy" id="2810347"/>
    <lineage>
        <taxon>Bacteria</taxon>
        <taxon>Bacillati</taxon>
        <taxon>Bacillota</taxon>
        <taxon>Bacilli</taxon>
        <taxon>Bacillales</taxon>
        <taxon>Paenibacillaceae</taxon>
        <taxon>Paenibacillus</taxon>
    </lineage>
</organism>
<dbReference type="Proteomes" id="UP000663452">
    <property type="component" value="Chromosome"/>
</dbReference>
<evidence type="ECO:0000313" key="1">
    <source>
        <dbReference type="EMBL" id="QSF43450.1"/>
    </source>
</evidence>
<name>A0ABX7LAI0_9BACL</name>
<protein>
    <recommendedName>
        <fullName evidence="3">DUF2188 domain-containing protein</fullName>
    </recommendedName>
</protein>
<dbReference type="RefSeq" id="WP_206101083.1">
    <property type="nucleotide sequence ID" value="NZ_CP070969.1"/>
</dbReference>
<gene>
    <name evidence="1" type="ORF">JRJ22_19495</name>
</gene>
<proteinExistence type="predicted"/>
<dbReference type="EMBL" id="CP070969">
    <property type="protein sequence ID" value="QSF43450.1"/>
    <property type="molecule type" value="Genomic_DNA"/>
</dbReference>
<accession>A0ABX7LAI0</accession>
<evidence type="ECO:0008006" key="3">
    <source>
        <dbReference type="Google" id="ProtNLM"/>
    </source>
</evidence>
<keyword evidence="2" id="KW-1185">Reference proteome</keyword>
<sequence length="96" mass="11118">MALAEERETVIRISDAEDQWVIYCASGKLQTRMEKAGFEAYKTDSEGNKYYKVDYEQVSFRKKSDSKRTMSDERRAELAANLAKGRANKKKKLQEV</sequence>
<evidence type="ECO:0000313" key="2">
    <source>
        <dbReference type="Proteomes" id="UP000663452"/>
    </source>
</evidence>
<reference evidence="1 2" key="1">
    <citation type="submission" date="2021-02" db="EMBL/GenBank/DDBJ databases">
        <title>Paenibacillus tianjinensis sp. nov.</title>
        <authorList>
            <person name="Liu H."/>
        </authorList>
    </citation>
    <scope>NUCLEOTIDE SEQUENCE [LARGE SCALE GENOMIC DNA]</scope>
    <source>
        <strain evidence="1 2">TB2019</strain>
    </source>
</reference>